<keyword evidence="5" id="KW-1185">Reference proteome</keyword>
<dbReference type="InterPro" id="IPR036291">
    <property type="entry name" value="NAD(P)-bd_dom_sf"/>
</dbReference>
<evidence type="ECO:0000259" key="3">
    <source>
        <dbReference type="SMART" id="SM00822"/>
    </source>
</evidence>
<gene>
    <name evidence="4" type="ORF">FRZ03_02120</name>
</gene>
<dbReference type="Gene3D" id="3.40.50.720">
    <property type="entry name" value="NAD(P)-binding Rossmann-like Domain"/>
    <property type="match status" value="1"/>
</dbReference>
<dbReference type="SUPFAM" id="SSF51735">
    <property type="entry name" value="NAD(P)-binding Rossmann-fold domains"/>
    <property type="match status" value="1"/>
</dbReference>
<evidence type="ECO:0000256" key="2">
    <source>
        <dbReference type="ARBA" id="ARBA00023002"/>
    </source>
</evidence>
<dbReference type="AlphaFoldDB" id="A0A5C6K2E6"/>
<dbReference type="InterPro" id="IPR057326">
    <property type="entry name" value="KR_dom"/>
</dbReference>
<dbReference type="PANTHER" id="PTHR42879">
    <property type="entry name" value="3-OXOACYL-(ACYL-CARRIER-PROTEIN) REDUCTASE"/>
    <property type="match status" value="1"/>
</dbReference>
<dbReference type="FunFam" id="3.40.50.720:FF:000084">
    <property type="entry name" value="Short-chain dehydrogenase reductase"/>
    <property type="match status" value="1"/>
</dbReference>
<dbReference type="GO" id="GO:0016491">
    <property type="term" value="F:oxidoreductase activity"/>
    <property type="evidence" value="ECO:0007669"/>
    <property type="project" value="UniProtKB-KW"/>
</dbReference>
<dbReference type="InterPro" id="IPR050259">
    <property type="entry name" value="SDR"/>
</dbReference>
<protein>
    <submittedName>
        <fullName evidence="4">SDR family oxidoreductase</fullName>
    </submittedName>
</protein>
<dbReference type="PRINTS" id="PR00080">
    <property type="entry name" value="SDRFAMILY"/>
</dbReference>
<dbReference type="PRINTS" id="PR00081">
    <property type="entry name" value="GDHRDH"/>
</dbReference>
<dbReference type="InterPro" id="IPR002347">
    <property type="entry name" value="SDR_fam"/>
</dbReference>
<keyword evidence="2" id="KW-0560">Oxidoreductase</keyword>
<evidence type="ECO:0000313" key="4">
    <source>
        <dbReference type="EMBL" id="TWV57407.1"/>
    </source>
</evidence>
<sequence>MDIEVTGRRALVTGAGAGIGAAVVRALARHGARVALCAHDERELAELTEELRSTGAEVHPICADLSDAGAVACVEAGCRATLGGCDILVNNVGIAPLQPFEQAGPDDWEALFRLNLLAAVALTRAFLPDMRAQQWGRIVMTGSTLAKYPTAAQVPYAASKAALAVTAKALAREYAADGVLVNSVMPGRIRTSLWERAARARAGGADSTGELVAARSRDIPLGRFGRPQEVANVVLFLVSELASYVNGVALDVDGGLAPHVY</sequence>
<name>A0A5C6K2E6_9ACTN</name>
<dbReference type="Pfam" id="PF13561">
    <property type="entry name" value="adh_short_C2"/>
    <property type="match status" value="1"/>
</dbReference>
<comment type="caution">
    <text evidence="4">The sequence shown here is derived from an EMBL/GenBank/DDBJ whole genome shotgun (WGS) entry which is preliminary data.</text>
</comment>
<dbReference type="EMBL" id="VOGW01000013">
    <property type="protein sequence ID" value="TWV57407.1"/>
    <property type="molecule type" value="Genomic_DNA"/>
</dbReference>
<dbReference type="PANTHER" id="PTHR42879:SF6">
    <property type="entry name" value="NADPH-DEPENDENT REDUCTASE BACG"/>
    <property type="match status" value="1"/>
</dbReference>
<dbReference type="SMART" id="SM00822">
    <property type="entry name" value="PKS_KR"/>
    <property type="match status" value="1"/>
</dbReference>
<comment type="similarity">
    <text evidence="1">Belongs to the short-chain dehydrogenases/reductases (SDR) family.</text>
</comment>
<feature type="domain" description="Ketoreductase" evidence="3">
    <location>
        <begin position="8"/>
        <end position="192"/>
    </location>
</feature>
<reference evidence="4" key="1">
    <citation type="journal article" date="2019" name="Microbiol. Resour. Announc.">
        <title>Draft Genomic Sequences of Streptomyces misionensis and Streptomyces albidoflavus, bacteria applied for phytopathogen biocontrol.</title>
        <authorList>
            <person name="Pylro V."/>
            <person name="Dias A."/>
            <person name="Andreote F."/>
            <person name="Varani A."/>
            <person name="Andreote C."/>
            <person name="Bernardo E."/>
            <person name="Martins T."/>
        </authorList>
    </citation>
    <scope>NUCLEOTIDE SEQUENCE [LARGE SCALE GENOMIC DNA]</scope>
    <source>
        <strain evidence="4">66</strain>
    </source>
</reference>
<dbReference type="Proteomes" id="UP000320481">
    <property type="component" value="Unassembled WGS sequence"/>
</dbReference>
<evidence type="ECO:0000313" key="5">
    <source>
        <dbReference type="Proteomes" id="UP000320481"/>
    </source>
</evidence>
<evidence type="ECO:0000256" key="1">
    <source>
        <dbReference type="ARBA" id="ARBA00006484"/>
    </source>
</evidence>
<accession>A0A5C6K2E6</accession>
<organism evidence="4 5">
    <name type="scientific">Streptomyces misionensis</name>
    <dbReference type="NCBI Taxonomy" id="67331"/>
    <lineage>
        <taxon>Bacteria</taxon>
        <taxon>Bacillati</taxon>
        <taxon>Actinomycetota</taxon>
        <taxon>Actinomycetes</taxon>
        <taxon>Kitasatosporales</taxon>
        <taxon>Streptomycetaceae</taxon>
        <taxon>Streptomyces</taxon>
    </lineage>
</organism>
<dbReference type="RefSeq" id="WP_146463411.1">
    <property type="nucleotide sequence ID" value="NZ_VOGW01000013.1"/>
</dbReference>
<proteinExistence type="inferred from homology"/>